<keyword evidence="3" id="KW-1185">Reference proteome</keyword>
<evidence type="ECO:0000313" key="3">
    <source>
        <dbReference type="Proteomes" id="UP000287519"/>
    </source>
</evidence>
<dbReference type="Proteomes" id="UP000287519">
    <property type="component" value="Unassembled WGS sequence"/>
</dbReference>
<proteinExistence type="predicted"/>
<accession>A0A402CMQ9</accession>
<evidence type="ECO:0000313" key="2">
    <source>
        <dbReference type="EMBL" id="GCE45026.1"/>
    </source>
</evidence>
<protein>
    <submittedName>
        <fullName evidence="2">Uncharacterized protein</fullName>
    </submittedName>
</protein>
<feature type="compositionally biased region" description="Polar residues" evidence="1">
    <location>
        <begin position="1"/>
        <end position="10"/>
    </location>
</feature>
<feature type="region of interest" description="Disordered" evidence="1">
    <location>
        <begin position="1"/>
        <end position="40"/>
    </location>
</feature>
<comment type="caution">
    <text evidence="2">The sequence shown here is derived from an EMBL/GenBank/DDBJ whole genome shotgun (WGS) entry which is preliminary data.</text>
</comment>
<name>A0A402CMQ9_RHOWR</name>
<gene>
    <name evidence="2" type="ORF">Rhow_001041</name>
</gene>
<sequence>MTRPQSTQAVSGFGGRPGCEHEPHRPVAGRSIRRLLQRGQ</sequence>
<dbReference type="AlphaFoldDB" id="A0A402CMQ9"/>
<organism evidence="2 3">
    <name type="scientific">Rhodococcus wratislaviensis</name>
    <name type="common">Tsukamurella wratislaviensis</name>
    <dbReference type="NCBI Taxonomy" id="44752"/>
    <lineage>
        <taxon>Bacteria</taxon>
        <taxon>Bacillati</taxon>
        <taxon>Actinomycetota</taxon>
        <taxon>Actinomycetes</taxon>
        <taxon>Mycobacteriales</taxon>
        <taxon>Nocardiaceae</taxon>
        <taxon>Rhodococcus</taxon>
    </lineage>
</organism>
<reference evidence="2 3" key="1">
    <citation type="submission" date="2018-11" db="EMBL/GenBank/DDBJ databases">
        <title>Microbial catabolism of amino acid.</title>
        <authorList>
            <person name="Hibi M."/>
            <person name="Ogawa J."/>
        </authorList>
    </citation>
    <scope>NUCLEOTIDE SEQUENCE [LARGE SCALE GENOMIC DNA]</scope>
    <source>
        <strain evidence="2 3">C31-06</strain>
    </source>
</reference>
<feature type="compositionally biased region" description="Basic residues" evidence="1">
    <location>
        <begin position="31"/>
        <end position="40"/>
    </location>
</feature>
<evidence type="ECO:0000256" key="1">
    <source>
        <dbReference type="SAM" id="MobiDB-lite"/>
    </source>
</evidence>
<dbReference type="EMBL" id="BHYM01000140">
    <property type="protein sequence ID" value="GCE45026.1"/>
    <property type="molecule type" value="Genomic_DNA"/>
</dbReference>